<dbReference type="AlphaFoldDB" id="A0A0U5K314"/>
<gene>
    <name evidence="1" type="ORF">PNK_0866</name>
</gene>
<keyword evidence="2" id="KW-1185">Reference proteome</keyword>
<name>A0A0U5K314_9BACT</name>
<dbReference type="RefSeq" id="WP_059060519.1">
    <property type="nucleotide sequence ID" value="NZ_LN879502.1"/>
</dbReference>
<proteinExistence type="predicted"/>
<organism evidence="1 2">
    <name type="scientific">Candidatus Protochlamydia naegleriophila</name>
    <dbReference type="NCBI Taxonomy" id="389348"/>
    <lineage>
        <taxon>Bacteria</taxon>
        <taxon>Pseudomonadati</taxon>
        <taxon>Chlamydiota</taxon>
        <taxon>Chlamydiia</taxon>
        <taxon>Parachlamydiales</taxon>
        <taxon>Parachlamydiaceae</taxon>
        <taxon>Candidatus Protochlamydia</taxon>
    </lineage>
</organism>
<sequence>MNSFLLRMIARSKNVGLGFFCLIIAFGGFQTSHLHAQENYADACNENACCEPSPCCLTTCQAYMLGAVALVGAGTGIAALARSNHKGHSGSRGPTGYAGSSGYSGGVGPIGPIGPIGGSGNTGPTGPSGSFSIPRGPAELAFTFNVVTTDIGLPLLEGEIIGILTYPDQSTHTTAPIPLTTTSNFETLIVPAPALIGTYVATFYVNRISRGTLSSFGSLIVNNSLNPIESSTFNTSGASGQFGQEVTFAYTYSPAALP</sequence>
<evidence type="ECO:0000313" key="1">
    <source>
        <dbReference type="EMBL" id="CUI16491.1"/>
    </source>
</evidence>
<accession>A0A0U5K314</accession>
<dbReference type="PATRIC" id="fig|389348.3.peg.949"/>
<dbReference type="KEGG" id="pnl:PNK_0866"/>
<dbReference type="InParanoid" id="A0A0U5K314"/>
<dbReference type="EMBL" id="LN879502">
    <property type="protein sequence ID" value="CUI16491.1"/>
    <property type="molecule type" value="Genomic_DNA"/>
</dbReference>
<dbReference type="Proteomes" id="UP000069902">
    <property type="component" value="Chromosome cPNK"/>
</dbReference>
<evidence type="ECO:0000313" key="2">
    <source>
        <dbReference type="Proteomes" id="UP000069902"/>
    </source>
</evidence>
<reference evidence="2" key="1">
    <citation type="submission" date="2015-09" db="EMBL/GenBank/DDBJ databases">
        <authorList>
            <person name="Bertelli C."/>
        </authorList>
    </citation>
    <scope>NUCLEOTIDE SEQUENCE [LARGE SCALE GENOMIC DNA]</scope>
    <source>
        <strain evidence="2">KNic</strain>
    </source>
</reference>
<protein>
    <submittedName>
        <fullName evidence="1">Uncharacterized protein</fullName>
    </submittedName>
</protein>